<feature type="transmembrane region" description="Helical" evidence="6">
    <location>
        <begin position="141"/>
        <end position="162"/>
    </location>
</feature>
<feature type="transmembrane region" description="Helical" evidence="6">
    <location>
        <begin position="60"/>
        <end position="78"/>
    </location>
</feature>
<dbReference type="OrthoDB" id="7284468at2"/>
<evidence type="ECO:0000313" key="7">
    <source>
        <dbReference type="EMBL" id="PXW53533.1"/>
    </source>
</evidence>
<feature type="transmembrane region" description="Helical" evidence="6">
    <location>
        <begin position="31"/>
        <end position="54"/>
    </location>
</feature>
<feature type="transmembrane region" description="Helical" evidence="6">
    <location>
        <begin position="227"/>
        <end position="248"/>
    </location>
</feature>
<dbReference type="EMBL" id="QJJK01000013">
    <property type="protein sequence ID" value="PXW53533.1"/>
    <property type="molecule type" value="Genomic_DNA"/>
</dbReference>
<sequence>MQSYGERLHVFDREEWKAGFGRIVRERAMEIALPVVTLGLVIVFSLLSDVFLTGSNFRNIGIAAAALAAVAFGQTFVILTAGLDLSVGSTVALVSVVLAFVMREFGLVPGIVAGLLCGAVVGIVNGLIITRFRISAFITTLAMLSVTAGLALNLAGGVPILGLPPAFGRVAYQYWLGLPIPVLVAGVTLVIAELTLRYTRLGRHICAVGGNEEAARLSGIHVERVRVIAYAICGVTAAIGAIILTARVSSGQPTLGATLPLESIAAVVLGGVSLAGGRGSIVNVAFGVAFISILANGLNLLNISSYTQMMIIGLSLIAAVALDQANIRRKQGH</sequence>
<keyword evidence="2" id="KW-1003">Cell membrane</keyword>
<feature type="transmembrane region" description="Helical" evidence="6">
    <location>
        <begin position="174"/>
        <end position="196"/>
    </location>
</feature>
<comment type="subcellular location">
    <subcellularLocation>
        <location evidence="1">Cell membrane</location>
        <topology evidence="1">Multi-pass membrane protein</topology>
    </subcellularLocation>
</comment>
<dbReference type="PANTHER" id="PTHR32196:SF72">
    <property type="entry name" value="RIBOSE IMPORT PERMEASE PROTEIN RBSC"/>
    <property type="match status" value="1"/>
</dbReference>
<dbReference type="GO" id="GO:0022857">
    <property type="term" value="F:transmembrane transporter activity"/>
    <property type="evidence" value="ECO:0007669"/>
    <property type="project" value="InterPro"/>
</dbReference>
<evidence type="ECO:0000313" key="8">
    <source>
        <dbReference type="Proteomes" id="UP000248021"/>
    </source>
</evidence>
<evidence type="ECO:0000256" key="6">
    <source>
        <dbReference type="SAM" id="Phobius"/>
    </source>
</evidence>
<evidence type="ECO:0000256" key="1">
    <source>
        <dbReference type="ARBA" id="ARBA00004651"/>
    </source>
</evidence>
<dbReference type="InterPro" id="IPR001851">
    <property type="entry name" value="ABC_transp_permease"/>
</dbReference>
<feature type="transmembrane region" description="Helical" evidence="6">
    <location>
        <begin position="108"/>
        <end position="129"/>
    </location>
</feature>
<dbReference type="PANTHER" id="PTHR32196">
    <property type="entry name" value="ABC TRANSPORTER PERMEASE PROTEIN YPHD-RELATED-RELATED"/>
    <property type="match status" value="1"/>
</dbReference>
<accession>A0A2V3TWS3</accession>
<evidence type="ECO:0000256" key="4">
    <source>
        <dbReference type="ARBA" id="ARBA00022989"/>
    </source>
</evidence>
<proteinExistence type="predicted"/>
<keyword evidence="3 6" id="KW-0812">Transmembrane</keyword>
<keyword evidence="5 6" id="KW-0472">Membrane</keyword>
<gene>
    <name evidence="7" type="ORF">C7450_11321</name>
</gene>
<name>A0A2V3TWS3_9HYPH</name>
<keyword evidence="8" id="KW-1185">Reference proteome</keyword>
<reference evidence="7 8" key="1">
    <citation type="submission" date="2018-05" db="EMBL/GenBank/DDBJ databases">
        <title>Genomic Encyclopedia of Type Strains, Phase IV (KMG-IV): sequencing the most valuable type-strain genomes for metagenomic binning, comparative biology and taxonomic classification.</title>
        <authorList>
            <person name="Goeker M."/>
        </authorList>
    </citation>
    <scope>NUCLEOTIDE SEQUENCE [LARGE SCALE GENOMIC DNA]</scope>
    <source>
        <strain evidence="7 8">DSM 6462</strain>
    </source>
</reference>
<protein>
    <submittedName>
        <fullName evidence="7">Ribose transport system permease protein</fullName>
    </submittedName>
</protein>
<dbReference type="Proteomes" id="UP000248021">
    <property type="component" value="Unassembled WGS sequence"/>
</dbReference>
<dbReference type="CDD" id="cd06579">
    <property type="entry name" value="TM_PBP1_transp_AraH_like"/>
    <property type="match status" value="1"/>
</dbReference>
<evidence type="ECO:0000256" key="2">
    <source>
        <dbReference type="ARBA" id="ARBA00022475"/>
    </source>
</evidence>
<feature type="transmembrane region" description="Helical" evidence="6">
    <location>
        <begin position="85"/>
        <end position="102"/>
    </location>
</feature>
<organism evidence="7 8">
    <name type="scientific">Chelatococcus asaccharovorans</name>
    <dbReference type="NCBI Taxonomy" id="28210"/>
    <lineage>
        <taxon>Bacteria</taxon>
        <taxon>Pseudomonadati</taxon>
        <taxon>Pseudomonadota</taxon>
        <taxon>Alphaproteobacteria</taxon>
        <taxon>Hyphomicrobiales</taxon>
        <taxon>Chelatococcaceae</taxon>
        <taxon>Chelatococcus</taxon>
    </lineage>
</organism>
<dbReference type="AlphaFoldDB" id="A0A2V3TWS3"/>
<dbReference type="GO" id="GO:0005886">
    <property type="term" value="C:plasma membrane"/>
    <property type="evidence" value="ECO:0007669"/>
    <property type="project" value="UniProtKB-SubCell"/>
</dbReference>
<feature type="transmembrane region" description="Helical" evidence="6">
    <location>
        <begin position="281"/>
        <end position="299"/>
    </location>
</feature>
<dbReference type="Pfam" id="PF02653">
    <property type="entry name" value="BPD_transp_2"/>
    <property type="match status" value="1"/>
</dbReference>
<keyword evidence="4 6" id="KW-1133">Transmembrane helix</keyword>
<evidence type="ECO:0000256" key="3">
    <source>
        <dbReference type="ARBA" id="ARBA00022692"/>
    </source>
</evidence>
<evidence type="ECO:0000256" key="5">
    <source>
        <dbReference type="ARBA" id="ARBA00023136"/>
    </source>
</evidence>
<comment type="caution">
    <text evidence="7">The sequence shown here is derived from an EMBL/GenBank/DDBJ whole genome shotgun (WGS) entry which is preliminary data.</text>
</comment>
<dbReference type="RefSeq" id="WP_110377505.1">
    <property type="nucleotide sequence ID" value="NZ_JAHBRY010000001.1"/>
</dbReference>